<dbReference type="EMBL" id="ADBV01003176">
    <property type="protein sequence ID" value="EJW82028.1"/>
    <property type="molecule type" value="Genomic_DNA"/>
</dbReference>
<accession>J9EIR5</accession>
<name>J9EIR5_WUCBA</name>
<keyword evidence="1" id="KW-0732">Signal</keyword>
<reference evidence="3" key="1">
    <citation type="submission" date="2012-08" db="EMBL/GenBank/DDBJ databases">
        <title>The Genome Sequence of Wuchereria bancrofti.</title>
        <authorList>
            <person name="Nutman T.B."/>
            <person name="Fink D.L."/>
            <person name="Russ C."/>
            <person name="Young S."/>
            <person name="Zeng Q."/>
            <person name="Koehrsen M."/>
            <person name="Alvarado L."/>
            <person name="Berlin A."/>
            <person name="Chapman S.B."/>
            <person name="Chen Z."/>
            <person name="Freedman E."/>
            <person name="Gellesch M."/>
            <person name="Goldberg J."/>
            <person name="Griggs A."/>
            <person name="Gujja S."/>
            <person name="Heilman E.R."/>
            <person name="Heiman D."/>
            <person name="Hepburn T."/>
            <person name="Howarth C."/>
            <person name="Jen D."/>
            <person name="Larson L."/>
            <person name="Lewis B."/>
            <person name="Mehta T."/>
            <person name="Park D."/>
            <person name="Pearson M."/>
            <person name="Roberts A."/>
            <person name="Saif S."/>
            <person name="Shea T."/>
            <person name="Shenoy N."/>
            <person name="Sisk P."/>
            <person name="Stolte C."/>
            <person name="Sykes S."/>
            <person name="Walk T."/>
            <person name="White J."/>
            <person name="Yandava C."/>
            <person name="Haas B."/>
            <person name="Henn M.R."/>
            <person name="Nusbaum C."/>
            <person name="Birren B."/>
        </authorList>
    </citation>
    <scope>NUCLEOTIDE SEQUENCE [LARGE SCALE GENOMIC DNA]</scope>
    <source>
        <strain evidence="3">NA</strain>
    </source>
</reference>
<proteinExistence type="predicted"/>
<feature type="non-terminal residue" evidence="2">
    <location>
        <position position="72"/>
    </location>
</feature>
<feature type="chain" id="PRO_5003823462" evidence="1">
    <location>
        <begin position="24"/>
        <end position="72"/>
    </location>
</feature>
<dbReference type="AlphaFoldDB" id="J9EIR5"/>
<sequence>MPEYNIAPVKLNACLLCILPAGALIVESGELMYKSGTFARCSSYFVENKLGCHAVAGVNQTPSEKHRISVTS</sequence>
<dbReference type="Proteomes" id="UP000004810">
    <property type="component" value="Unassembled WGS sequence"/>
</dbReference>
<gene>
    <name evidence="2" type="ORF">WUBG_07063</name>
</gene>
<evidence type="ECO:0000256" key="1">
    <source>
        <dbReference type="SAM" id="SignalP"/>
    </source>
</evidence>
<evidence type="ECO:0000313" key="2">
    <source>
        <dbReference type="EMBL" id="EJW82028.1"/>
    </source>
</evidence>
<organism evidence="2 3">
    <name type="scientific">Wuchereria bancrofti</name>
    <dbReference type="NCBI Taxonomy" id="6293"/>
    <lineage>
        <taxon>Eukaryota</taxon>
        <taxon>Metazoa</taxon>
        <taxon>Ecdysozoa</taxon>
        <taxon>Nematoda</taxon>
        <taxon>Chromadorea</taxon>
        <taxon>Rhabditida</taxon>
        <taxon>Spirurina</taxon>
        <taxon>Spiruromorpha</taxon>
        <taxon>Filarioidea</taxon>
        <taxon>Onchocercidae</taxon>
        <taxon>Wuchereria</taxon>
    </lineage>
</organism>
<comment type="caution">
    <text evidence="2">The sequence shown here is derived from an EMBL/GenBank/DDBJ whole genome shotgun (WGS) entry which is preliminary data.</text>
</comment>
<feature type="signal peptide" evidence="1">
    <location>
        <begin position="1"/>
        <end position="23"/>
    </location>
</feature>
<evidence type="ECO:0000313" key="3">
    <source>
        <dbReference type="Proteomes" id="UP000004810"/>
    </source>
</evidence>
<protein>
    <submittedName>
        <fullName evidence="2">Uncharacterized protein</fullName>
    </submittedName>
</protein>